<proteinExistence type="predicted"/>
<protein>
    <submittedName>
        <fullName evidence="1">Uncharacterized protein</fullName>
    </submittedName>
</protein>
<dbReference type="AlphaFoldDB" id="A0A3N1GBG7"/>
<evidence type="ECO:0000313" key="1">
    <source>
        <dbReference type="EMBL" id="ROP27583.1"/>
    </source>
</evidence>
<dbReference type="Proteomes" id="UP000271683">
    <property type="component" value="Unassembled WGS sequence"/>
</dbReference>
<accession>A0A3N1GBG7</accession>
<name>A0A3N1GBG7_9ACTN</name>
<gene>
    <name evidence="1" type="ORF">EDD30_0268</name>
</gene>
<comment type="caution">
    <text evidence="1">The sequence shown here is derived from an EMBL/GenBank/DDBJ whole genome shotgun (WGS) entry which is preliminary data.</text>
</comment>
<dbReference type="EMBL" id="RJKL01000001">
    <property type="protein sequence ID" value="ROP27583.1"/>
    <property type="molecule type" value="Genomic_DNA"/>
</dbReference>
<sequence>MQRNQCPEKSRDVTRVGNEWTAEMIYAVLDREWRG</sequence>
<reference evidence="1 2" key="1">
    <citation type="submission" date="2018-11" db="EMBL/GenBank/DDBJ databases">
        <title>Sequencing the genomes of 1000 actinobacteria strains.</title>
        <authorList>
            <person name="Klenk H.-P."/>
        </authorList>
    </citation>
    <scope>NUCLEOTIDE SEQUENCE [LARGE SCALE GENOMIC DNA]</scope>
    <source>
        <strain evidence="1 2">DSM 43634</strain>
    </source>
</reference>
<organism evidence="1 2">
    <name type="scientific">Couchioplanes caeruleus</name>
    <dbReference type="NCBI Taxonomy" id="56438"/>
    <lineage>
        <taxon>Bacteria</taxon>
        <taxon>Bacillati</taxon>
        <taxon>Actinomycetota</taxon>
        <taxon>Actinomycetes</taxon>
        <taxon>Micromonosporales</taxon>
        <taxon>Micromonosporaceae</taxon>
        <taxon>Couchioplanes</taxon>
    </lineage>
</organism>
<evidence type="ECO:0000313" key="2">
    <source>
        <dbReference type="Proteomes" id="UP000271683"/>
    </source>
</evidence>